<dbReference type="InterPro" id="IPR041127">
    <property type="entry name" value="PET_hydrolase/cutinase-like"/>
</dbReference>
<dbReference type="EMBL" id="QDKG01000001">
    <property type="protein sequence ID" value="PVH26544.1"/>
    <property type="molecule type" value="Genomic_DNA"/>
</dbReference>
<dbReference type="Pfam" id="PF12740">
    <property type="entry name" value="PETase"/>
    <property type="match status" value="1"/>
</dbReference>
<protein>
    <submittedName>
        <fullName evidence="2">Adenylate cyclase</fullName>
    </submittedName>
</protein>
<evidence type="ECO:0000313" key="2">
    <source>
        <dbReference type="EMBL" id="PVH26544.1"/>
    </source>
</evidence>
<name>A0A2T8HM81_9SPHI</name>
<dbReference type="PANTHER" id="PTHR33428">
    <property type="entry name" value="CHLOROPHYLLASE-2, CHLOROPLASTIC"/>
    <property type="match status" value="1"/>
</dbReference>
<sequence length="380" mass="41610">MKYLSIIFIHLMIFFSSCDKKEIIEPTEITESINNNSKSGLITKFEPAFGLANSIYSKPGPHQVSTTGTRLDCSGLAGTLQKILGALNFVDPGVRCSPSFPYGFEDSRVTEVFYPSNIQSLDKVPVISFVGGLLSNQGNYDALIRLWTSYGFIVVNSNNFINFSPSLHVTGLLEIVTQNSDPQSPLYNKIDLSKILVSGHSAGGSGAILITSKTEKIIQSIDPAIKIIGSFPLQASFAASGNNVNIPTLILTGQYDVLVPPTTFPLKNQYQKITNAPAWYISTKNSNHLTPTLELARNDYAGISVAWILFVAKKDTEASKFFVGSNYKSLEDPAFFQAGDLPLAVYRPSKPLEFLKTGEPFVLLKPNPTRVQRNKLADKL</sequence>
<dbReference type="RefSeq" id="WP_116774405.1">
    <property type="nucleotide sequence ID" value="NZ_QDKG01000001.1"/>
</dbReference>
<evidence type="ECO:0000259" key="1">
    <source>
        <dbReference type="Pfam" id="PF12740"/>
    </source>
</evidence>
<organism evidence="2 3">
    <name type="scientific">Sphingobacterium corticibacter</name>
    <dbReference type="NCBI Taxonomy" id="2171749"/>
    <lineage>
        <taxon>Bacteria</taxon>
        <taxon>Pseudomonadati</taxon>
        <taxon>Bacteroidota</taxon>
        <taxon>Sphingobacteriia</taxon>
        <taxon>Sphingobacteriales</taxon>
        <taxon>Sphingobacteriaceae</taxon>
        <taxon>Sphingobacterium</taxon>
    </lineage>
</organism>
<gene>
    <name evidence="2" type="ORF">DC487_02715</name>
</gene>
<dbReference type="Gene3D" id="3.40.50.1820">
    <property type="entry name" value="alpha/beta hydrolase"/>
    <property type="match status" value="1"/>
</dbReference>
<accession>A0A2T8HM81</accession>
<reference evidence="2 3" key="1">
    <citation type="submission" date="2018-04" db="EMBL/GenBank/DDBJ databases">
        <title>Sphingobacterium cortibacter sp. nov.</title>
        <authorList>
            <person name="Li Y."/>
        </authorList>
    </citation>
    <scope>NUCLEOTIDE SEQUENCE [LARGE SCALE GENOMIC DNA]</scope>
    <source>
        <strain evidence="2 3">2c-3</strain>
    </source>
</reference>
<keyword evidence="3" id="KW-1185">Reference proteome</keyword>
<proteinExistence type="predicted"/>
<comment type="caution">
    <text evidence="2">The sequence shown here is derived from an EMBL/GenBank/DDBJ whole genome shotgun (WGS) entry which is preliminary data.</text>
</comment>
<dbReference type="PANTHER" id="PTHR33428:SF14">
    <property type="entry name" value="CARBOXYLESTERASE TYPE B DOMAIN-CONTAINING PROTEIN"/>
    <property type="match status" value="1"/>
</dbReference>
<dbReference type="SUPFAM" id="SSF53474">
    <property type="entry name" value="alpha/beta-Hydrolases"/>
    <property type="match status" value="1"/>
</dbReference>
<dbReference type="PROSITE" id="PS51257">
    <property type="entry name" value="PROKAR_LIPOPROTEIN"/>
    <property type="match status" value="1"/>
</dbReference>
<dbReference type="OrthoDB" id="4369024at2"/>
<evidence type="ECO:0000313" key="3">
    <source>
        <dbReference type="Proteomes" id="UP000245627"/>
    </source>
</evidence>
<dbReference type="Proteomes" id="UP000245627">
    <property type="component" value="Unassembled WGS sequence"/>
</dbReference>
<dbReference type="InterPro" id="IPR029058">
    <property type="entry name" value="AB_hydrolase_fold"/>
</dbReference>
<dbReference type="AlphaFoldDB" id="A0A2T8HM81"/>
<feature type="domain" description="PET hydrolase/cutinase-like" evidence="1">
    <location>
        <begin position="111"/>
        <end position="330"/>
    </location>
</feature>